<dbReference type="EMBL" id="RQZI01000017">
    <property type="protein sequence ID" value="RRC90715.1"/>
    <property type="molecule type" value="Genomic_DNA"/>
</dbReference>
<dbReference type="EMBL" id="LS483346">
    <property type="protein sequence ID" value="SQF35115.1"/>
    <property type="molecule type" value="Genomic_DNA"/>
</dbReference>
<accession>A0A2X3VC94</accession>
<dbReference type="Proteomes" id="UP000249623">
    <property type="component" value="Chromosome 1"/>
</dbReference>
<dbReference type="Proteomes" id="UP000277597">
    <property type="component" value="Unassembled WGS sequence"/>
</dbReference>
<dbReference type="RefSeq" id="WP_002924159.1">
    <property type="nucleotide sequence ID" value="NZ_CP071425.1"/>
</dbReference>
<evidence type="ECO:0000313" key="4">
    <source>
        <dbReference type="Proteomes" id="UP000277597"/>
    </source>
</evidence>
<dbReference type="AlphaFoldDB" id="A0A2X3VC94"/>
<sequence length="130" mass="15399">MASDEELKSRVENLSGEKRKYERVRNSIRSHSLSHMRSLDDMNNFIDYCEKIIGIVDGEEGYHYISNLSEHLKEDVKTMKKYRDYVRDANQSFVNLHNLLESKISSLDSQIDSAKSEYNEGKWNPFERMW</sequence>
<evidence type="ECO:0000313" key="1">
    <source>
        <dbReference type="EMBL" id="RRC90715.1"/>
    </source>
</evidence>
<reference evidence="1 4" key="2">
    <citation type="submission" date="2018-11" db="EMBL/GenBank/DDBJ databases">
        <title>Genomes From Bacteria Associated with the Canine Oral Cavity: a Test Case for Automated Genome-Based Taxonomic Assignment.</title>
        <authorList>
            <person name="Coil D.A."/>
            <person name="Jospin G."/>
            <person name="Darling A.E."/>
            <person name="Wallis C."/>
            <person name="Davis I.J."/>
            <person name="Harris S."/>
            <person name="Eisen J.A."/>
            <person name="Holcombe L.J."/>
            <person name="O'Flynn C."/>
        </authorList>
    </citation>
    <scope>NUCLEOTIDE SEQUENCE [LARGE SCALE GENOMIC DNA]</scope>
    <source>
        <strain evidence="1 4">OH953</strain>
    </source>
</reference>
<protein>
    <submittedName>
        <fullName evidence="2">Uncharacterized protein</fullName>
    </submittedName>
</protein>
<evidence type="ECO:0000313" key="2">
    <source>
        <dbReference type="EMBL" id="SQF35115.1"/>
    </source>
</evidence>
<name>A0A2X3VC94_STRSA</name>
<reference evidence="2 3" key="1">
    <citation type="submission" date="2018-06" db="EMBL/GenBank/DDBJ databases">
        <authorList>
            <consortium name="Pathogen Informatics"/>
            <person name="Doyle S."/>
        </authorList>
    </citation>
    <scope>NUCLEOTIDE SEQUENCE [LARGE SCALE GENOMIC DNA]</scope>
    <source>
        <strain evidence="2 3">NCTC11085</strain>
    </source>
</reference>
<gene>
    <name evidence="1" type="ORF">EII39_10930</name>
    <name evidence="2" type="ORF">NCTC11085_01492</name>
</gene>
<organism evidence="2 3">
    <name type="scientific">Streptococcus sanguinis</name>
    <dbReference type="NCBI Taxonomy" id="1305"/>
    <lineage>
        <taxon>Bacteria</taxon>
        <taxon>Bacillati</taxon>
        <taxon>Bacillota</taxon>
        <taxon>Bacilli</taxon>
        <taxon>Lactobacillales</taxon>
        <taxon>Streptococcaceae</taxon>
        <taxon>Streptococcus</taxon>
    </lineage>
</organism>
<evidence type="ECO:0000313" key="3">
    <source>
        <dbReference type="Proteomes" id="UP000249623"/>
    </source>
</evidence>
<proteinExistence type="predicted"/>